<dbReference type="InterPro" id="IPR037448">
    <property type="entry name" value="Zig-8"/>
</dbReference>
<organism evidence="3 4">
    <name type="scientific">Priapulus caudatus</name>
    <name type="common">Priapulid worm</name>
    <dbReference type="NCBI Taxonomy" id="37621"/>
    <lineage>
        <taxon>Eukaryota</taxon>
        <taxon>Metazoa</taxon>
        <taxon>Ecdysozoa</taxon>
        <taxon>Scalidophora</taxon>
        <taxon>Priapulida</taxon>
        <taxon>Priapulimorpha</taxon>
        <taxon>Priapulimorphida</taxon>
        <taxon>Priapulidae</taxon>
        <taxon>Priapulus</taxon>
    </lineage>
</organism>
<evidence type="ECO:0000259" key="2">
    <source>
        <dbReference type="PROSITE" id="PS50835"/>
    </source>
</evidence>
<dbReference type="Proteomes" id="UP000695022">
    <property type="component" value="Unplaced"/>
</dbReference>
<feature type="compositionally biased region" description="Low complexity" evidence="1">
    <location>
        <begin position="156"/>
        <end position="169"/>
    </location>
</feature>
<dbReference type="GeneID" id="106820150"/>
<protein>
    <submittedName>
        <fullName evidence="4">Mucin-2-like</fullName>
    </submittedName>
</protein>
<feature type="domain" description="Ig-like" evidence="2">
    <location>
        <begin position="371"/>
        <end position="470"/>
    </location>
</feature>
<feature type="compositionally biased region" description="Low complexity" evidence="1">
    <location>
        <begin position="102"/>
        <end position="113"/>
    </location>
</feature>
<dbReference type="InterPro" id="IPR007110">
    <property type="entry name" value="Ig-like_dom"/>
</dbReference>
<evidence type="ECO:0000256" key="1">
    <source>
        <dbReference type="SAM" id="MobiDB-lite"/>
    </source>
</evidence>
<dbReference type="PANTHER" id="PTHR23279">
    <property type="entry name" value="DEFECTIVE PROBOSCIS EXTENSION RESPONSE DPR -RELATED"/>
    <property type="match status" value="1"/>
</dbReference>
<dbReference type="InterPro" id="IPR003599">
    <property type="entry name" value="Ig_sub"/>
</dbReference>
<reference evidence="4" key="1">
    <citation type="submission" date="2025-08" db="UniProtKB">
        <authorList>
            <consortium name="RefSeq"/>
        </authorList>
    </citation>
    <scope>IDENTIFICATION</scope>
</reference>
<feature type="domain" description="Ig-like" evidence="2">
    <location>
        <begin position="1"/>
        <end position="74"/>
    </location>
</feature>
<gene>
    <name evidence="4" type="primary">LOC106820150</name>
</gene>
<feature type="compositionally biased region" description="Low complexity" evidence="1">
    <location>
        <begin position="123"/>
        <end position="132"/>
    </location>
</feature>
<feature type="compositionally biased region" description="Low complexity" evidence="1">
    <location>
        <begin position="139"/>
        <end position="149"/>
    </location>
</feature>
<dbReference type="SUPFAM" id="SSF48726">
    <property type="entry name" value="Immunoglobulin"/>
    <property type="match status" value="3"/>
</dbReference>
<sequence>VVWHHRRRPGAATRMLSANSARLVDDRRVVARASGRGGRRSVRLSIADVRSDDAGTYTCEVATRPPVSADVDVTVIPAPTTRPPPTTPTLSRRPIGGGGTGRTTPTSSRRPIGGDVTRGDLLGTTTTSSRRPIGGGGTRRTTPTPSRRPIGGGGTRRTTPTPSRRPIGSDVTRGNSRNTTPTPFRPIGGGVTTSDSRDTTPTPSRRPTVFDQPPRIVKISSDSDVTAGSTVVLTCIARDIGNLNVIWLQRKGNSAPTVLTAGGARVTDNRRFSSRVTGSPARRVVTLRIDDVGPEDDADYVCQIPAVPPVSVTLHVTVIGRRPTRIIPASIPEVVVPVTRPPPTPVTEVTTEAPHGAVTTSDGSGGNKPRPMIIDVSQDAEVPVGATVEITCIVSNVEDLNVLWVRTLPGRDPQMLTANAARLSEDARFSSRVSDQGNARTVALRLKDLDADDSAIYTCELTTKPVVSVDVRIRVI</sequence>
<feature type="region of interest" description="Disordered" evidence="1">
    <location>
        <begin position="75"/>
        <end position="211"/>
    </location>
</feature>
<feature type="non-terminal residue" evidence="4">
    <location>
        <position position="1"/>
    </location>
</feature>
<dbReference type="PANTHER" id="PTHR23279:SF36">
    <property type="entry name" value="DEFECTIVE PROBOSCIS EXTENSION RESPONSE 9, ISOFORM A"/>
    <property type="match status" value="1"/>
</dbReference>
<dbReference type="SMART" id="SM00409">
    <property type="entry name" value="IG"/>
    <property type="match status" value="3"/>
</dbReference>
<accession>A0ABM1F6W1</accession>
<dbReference type="InterPro" id="IPR013106">
    <property type="entry name" value="Ig_V-set"/>
</dbReference>
<feature type="non-terminal residue" evidence="4">
    <location>
        <position position="476"/>
    </location>
</feature>
<feature type="domain" description="Ig-like" evidence="2">
    <location>
        <begin position="214"/>
        <end position="313"/>
    </location>
</feature>
<dbReference type="InterPro" id="IPR003598">
    <property type="entry name" value="Ig_sub2"/>
</dbReference>
<dbReference type="InterPro" id="IPR036179">
    <property type="entry name" value="Ig-like_dom_sf"/>
</dbReference>
<evidence type="ECO:0000313" key="4">
    <source>
        <dbReference type="RefSeq" id="XP_014680182.1"/>
    </source>
</evidence>
<evidence type="ECO:0000313" key="3">
    <source>
        <dbReference type="Proteomes" id="UP000695022"/>
    </source>
</evidence>
<dbReference type="InterPro" id="IPR013783">
    <property type="entry name" value="Ig-like_fold"/>
</dbReference>
<dbReference type="Gene3D" id="2.60.40.10">
    <property type="entry name" value="Immunoglobulins"/>
    <property type="match status" value="3"/>
</dbReference>
<dbReference type="PROSITE" id="PS50835">
    <property type="entry name" value="IG_LIKE"/>
    <property type="match status" value="3"/>
</dbReference>
<dbReference type="SMART" id="SM00406">
    <property type="entry name" value="IGv"/>
    <property type="match status" value="3"/>
</dbReference>
<dbReference type="SMART" id="SM00408">
    <property type="entry name" value="IGc2"/>
    <property type="match status" value="2"/>
</dbReference>
<name>A0ABM1F6W1_PRICU</name>
<feature type="compositionally biased region" description="Polar residues" evidence="1">
    <location>
        <begin position="172"/>
        <end position="182"/>
    </location>
</feature>
<dbReference type="CDD" id="cd00099">
    <property type="entry name" value="IgV"/>
    <property type="match status" value="2"/>
</dbReference>
<keyword evidence="3" id="KW-1185">Reference proteome</keyword>
<dbReference type="RefSeq" id="XP_014680182.1">
    <property type="nucleotide sequence ID" value="XM_014824696.1"/>
</dbReference>
<proteinExistence type="predicted"/>
<dbReference type="Pfam" id="PF07686">
    <property type="entry name" value="V-set"/>
    <property type="match status" value="2"/>
</dbReference>